<dbReference type="EMBL" id="CP137306">
    <property type="protein sequence ID" value="WQF77907.1"/>
    <property type="molecule type" value="Genomic_DNA"/>
</dbReference>
<gene>
    <name evidence="2" type="ORF">CDEST_02921</name>
</gene>
<feature type="region of interest" description="Disordered" evidence="1">
    <location>
        <begin position="65"/>
        <end position="98"/>
    </location>
</feature>
<proteinExistence type="predicted"/>
<dbReference type="AlphaFoldDB" id="A0AAX4I3D9"/>
<organism evidence="2 3">
    <name type="scientific">Colletotrichum destructivum</name>
    <dbReference type="NCBI Taxonomy" id="34406"/>
    <lineage>
        <taxon>Eukaryota</taxon>
        <taxon>Fungi</taxon>
        <taxon>Dikarya</taxon>
        <taxon>Ascomycota</taxon>
        <taxon>Pezizomycotina</taxon>
        <taxon>Sordariomycetes</taxon>
        <taxon>Hypocreomycetidae</taxon>
        <taxon>Glomerellales</taxon>
        <taxon>Glomerellaceae</taxon>
        <taxon>Colletotrichum</taxon>
        <taxon>Colletotrichum destructivum species complex</taxon>
    </lineage>
</organism>
<protein>
    <submittedName>
        <fullName evidence="2">Uncharacterized protein</fullName>
    </submittedName>
</protein>
<dbReference type="RefSeq" id="XP_062775131.1">
    <property type="nucleotide sequence ID" value="XM_062919080.1"/>
</dbReference>
<evidence type="ECO:0000313" key="2">
    <source>
        <dbReference type="EMBL" id="WQF77907.1"/>
    </source>
</evidence>
<evidence type="ECO:0000256" key="1">
    <source>
        <dbReference type="SAM" id="MobiDB-lite"/>
    </source>
</evidence>
<accession>A0AAX4I3D9</accession>
<dbReference type="Proteomes" id="UP001322277">
    <property type="component" value="Chromosome 2"/>
</dbReference>
<reference evidence="3" key="1">
    <citation type="journal article" date="2023" name="bioRxiv">
        <title>Complete genome of the Medicago anthracnose fungus, Colletotrichum destructivum, reveals a mini-chromosome-like region within a core chromosome.</title>
        <authorList>
            <person name="Lapalu N."/>
            <person name="Simon A."/>
            <person name="Lu A."/>
            <person name="Plaumann P.-L."/>
            <person name="Amselem J."/>
            <person name="Pigne S."/>
            <person name="Auger A."/>
            <person name="Koch C."/>
            <person name="Dallery J.-F."/>
            <person name="O'Connell R.J."/>
        </authorList>
    </citation>
    <scope>NUCLEOTIDE SEQUENCE [LARGE SCALE GENOMIC DNA]</scope>
    <source>
        <strain evidence="3">CBS 520.97</strain>
    </source>
</reference>
<dbReference type="GeneID" id="87939424"/>
<sequence>MDLMDYHIMSSSIHLANIGREGQGLHEKKPPPGLARGFPSRAPSAPPPFSTCYFNDLMTKLQLNEKARDQHTRRRGTTTTTRRQARHHLRPSKSTHHRAIARHYRDTGPFSVRGVHQTWQPGLRGFVKGKGAARKWTVWIQGPMDVEIFQPTTTD</sequence>
<feature type="region of interest" description="Disordered" evidence="1">
    <location>
        <begin position="22"/>
        <end position="43"/>
    </location>
</feature>
<keyword evidence="3" id="KW-1185">Reference proteome</keyword>
<evidence type="ECO:0000313" key="3">
    <source>
        <dbReference type="Proteomes" id="UP001322277"/>
    </source>
</evidence>
<dbReference type="KEGG" id="cdet:87939424"/>
<feature type="compositionally biased region" description="Basic residues" evidence="1">
    <location>
        <begin position="83"/>
        <end position="98"/>
    </location>
</feature>
<name>A0AAX4I3D9_9PEZI</name>